<protein>
    <submittedName>
        <fullName evidence="2">RxLR effector protein</fullName>
    </submittedName>
</protein>
<comment type="caution">
    <text evidence="2">The sequence shown here is derived from an EMBL/GenBank/DDBJ whole genome shotgun (WGS) entry which is preliminary data.</text>
</comment>
<feature type="chain" id="PRO_5012443348" evidence="1">
    <location>
        <begin position="25"/>
        <end position="319"/>
    </location>
</feature>
<organism evidence="2 3">
    <name type="scientific">Phytophthora megakarya</name>
    <dbReference type="NCBI Taxonomy" id="4795"/>
    <lineage>
        <taxon>Eukaryota</taxon>
        <taxon>Sar</taxon>
        <taxon>Stramenopiles</taxon>
        <taxon>Oomycota</taxon>
        <taxon>Peronosporomycetes</taxon>
        <taxon>Peronosporales</taxon>
        <taxon>Peronosporaceae</taxon>
        <taxon>Phytophthora</taxon>
    </lineage>
</organism>
<reference evidence="3" key="1">
    <citation type="submission" date="2017-03" db="EMBL/GenBank/DDBJ databases">
        <title>Phytopthora megakarya and P. palmivora, two closely related causual agents of cacao black pod achieved similar genome size and gene model numbers by different mechanisms.</title>
        <authorList>
            <person name="Ali S."/>
            <person name="Shao J."/>
            <person name="Larry D.J."/>
            <person name="Kronmiller B."/>
            <person name="Shen D."/>
            <person name="Strem M.D."/>
            <person name="Melnick R.L."/>
            <person name="Guiltinan M.J."/>
            <person name="Tyler B.M."/>
            <person name="Meinhardt L.W."/>
            <person name="Bailey B.A."/>
        </authorList>
    </citation>
    <scope>NUCLEOTIDE SEQUENCE [LARGE SCALE GENOMIC DNA]</scope>
    <source>
        <strain evidence="3">zdho120</strain>
    </source>
</reference>
<name>A0A225V625_9STRA</name>
<dbReference type="AlphaFoldDB" id="A0A225V625"/>
<proteinExistence type="predicted"/>
<dbReference type="OrthoDB" id="118898at2759"/>
<keyword evidence="1" id="KW-0732">Signal</keyword>
<evidence type="ECO:0000313" key="2">
    <source>
        <dbReference type="EMBL" id="OWZ00793.1"/>
    </source>
</evidence>
<evidence type="ECO:0000313" key="3">
    <source>
        <dbReference type="Proteomes" id="UP000198211"/>
    </source>
</evidence>
<gene>
    <name evidence="2" type="ORF">PHMEG_00027942</name>
</gene>
<keyword evidence="3" id="KW-1185">Reference proteome</keyword>
<dbReference type="EMBL" id="NBNE01007323">
    <property type="protein sequence ID" value="OWZ00793.1"/>
    <property type="molecule type" value="Genomic_DNA"/>
</dbReference>
<evidence type="ECO:0000256" key="1">
    <source>
        <dbReference type="SAM" id="SignalP"/>
    </source>
</evidence>
<sequence length="319" mass="36178">MHAHYLASLVFVIFVALIVADTSATDPRLPRSDHSKRNKSQLANETGISISKLLKRGEDDNTGPAEERLGELSVSVSEKLKSLFTPATATSKTMNRWAKNKKSAEAAFARLRLDRGANPILQPQFSKWVEHVDEMNVPGESVIETLTKIYGDDKVFRMIKKAKLDSGMQNYAITLEADQMKRWVAIRKDPDEIFRLFDLDVVRYHIFEKPEFSTWAKYVEDVSARHPEQPSLMYTTLAKYYYDDALLNLANAAKRSENTMPMANKVIDDWFHAGVQTHKTPYQAFRDLGLGKSTDTYPHTTAVERKIVGKHLGPIYGLL</sequence>
<feature type="signal peptide" evidence="1">
    <location>
        <begin position="1"/>
        <end position="24"/>
    </location>
</feature>
<dbReference type="Proteomes" id="UP000198211">
    <property type="component" value="Unassembled WGS sequence"/>
</dbReference>
<accession>A0A225V625</accession>